<gene>
    <name evidence="3" type="primary">LOC101858929</name>
</gene>
<accession>A0ABM0ZXD9</accession>
<name>A0ABM0ZXD9_APLCA</name>
<dbReference type="InterPro" id="IPR052654">
    <property type="entry name" value="CS_Sulfotransferase"/>
</dbReference>
<reference evidence="3" key="1">
    <citation type="submission" date="2025-08" db="UniProtKB">
        <authorList>
            <consortium name="RefSeq"/>
        </authorList>
    </citation>
    <scope>IDENTIFICATION</scope>
</reference>
<evidence type="ECO:0000256" key="1">
    <source>
        <dbReference type="SAM" id="Phobius"/>
    </source>
</evidence>
<dbReference type="Proteomes" id="UP000694888">
    <property type="component" value="Unplaced"/>
</dbReference>
<dbReference type="InterPro" id="IPR027417">
    <property type="entry name" value="P-loop_NTPase"/>
</dbReference>
<keyword evidence="1" id="KW-0472">Membrane</keyword>
<dbReference type="GeneID" id="101858929"/>
<proteinExistence type="predicted"/>
<sequence length="218" mass="25103">MMTSQSRRALYVGGAMLSCFLLTTVYLRDNNNSPNTAWTVTALTEPSLPAVSPPAVVQESAVWLGKRHSHSFRAGDPESTARPKLQHLLDDDFSYCRRQAPFVGPIKFTKTLKNPCWWEGETLRCLPFFYVAGFSKSGTTDLISRMNSHPEVKVIKKEKHWLDYFRYMDTFRFISNYTDMFQPVTDMFIQMLKENTTLPIVTGRLNLQWWGIGCNRTK</sequence>
<evidence type="ECO:0000313" key="3">
    <source>
        <dbReference type="RefSeq" id="XP_012936462.2"/>
    </source>
</evidence>
<dbReference type="PANTHER" id="PTHR15723:SF0">
    <property type="entry name" value="CARBOHYDRATE SULFOTRANSFERASE 15"/>
    <property type="match status" value="1"/>
</dbReference>
<keyword evidence="2" id="KW-1185">Reference proteome</keyword>
<dbReference type="PROSITE" id="PS51257">
    <property type="entry name" value="PROKAR_LIPOPROTEIN"/>
    <property type="match status" value="1"/>
</dbReference>
<feature type="transmembrane region" description="Helical" evidence="1">
    <location>
        <begin position="9"/>
        <end position="27"/>
    </location>
</feature>
<protein>
    <submittedName>
        <fullName evidence="3">Uncharacterized protein LOC101858929</fullName>
    </submittedName>
</protein>
<dbReference type="PANTHER" id="PTHR15723">
    <property type="entry name" value="CARBOHYDRATE SULFOTRANSFERASE 15"/>
    <property type="match status" value="1"/>
</dbReference>
<dbReference type="SUPFAM" id="SSF52540">
    <property type="entry name" value="P-loop containing nucleoside triphosphate hydrolases"/>
    <property type="match status" value="1"/>
</dbReference>
<evidence type="ECO:0000313" key="2">
    <source>
        <dbReference type="Proteomes" id="UP000694888"/>
    </source>
</evidence>
<keyword evidence="1" id="KW-1133">Transmembrane helix</keyword>
<organism evidence="2 3">
    <name type="scientific">Aplysia californica</name>
    <name type="common">California sea hare</name>
    <dbReference type="NCBI Taxonomy" id="6500"/>
    <lineage>
        <taxon>Eukaryota</taxon>
        <taxon>Metazoa</taxon>
        <taxon>Spiralia</taxon>
        <taxon>Lophotrochozoa</taxon>
        <taxon>Mollusca</taxon>
        <taxon>Gastropoda</taxon>
        <taxon>Heterobranchia</taxon>
        <taxon>Euthyneura</taxon>
        <taxon>Tectipleura</taxon>
        <taxon>Aplysiida</taxon>
        <taxon>Aplysioidea</taxon>
        <taxon>Aplysiidae</taxon>
        <taxon>Aplysia</taxon>
    </lineage>
</organism>
<keyword evidence="1" id="KW-0812">Transmembrane</keyword>
<dbReference type="RefSeq" id="XP_012936462.2">
    <property type="nucleotide sequence ID" value="XM_013081008.2"/>
</dbReference>
<dbReference type="Gene3D" id="3.40.50.300">
    <property type="entry name" value="P-loop containing nucleotide triphosphate hydrolases"/>
    <property type="match status" value="1"/>
</dbReference>